<evidence type="ECO:0000259" key="14">
    <source>
        <dbReference type="PROSITE" id="PS52035"/>
    </source>
</evidence>
<keyword evidence="6 13" id="KW-0732">Signal</keyword>
<evidence type="ECO:0000313" key="16">
    <source>
        <dbReference type="Proteomes" id="UP000190274"/>
    </source>
</evidence>
<organism evidence="15 16">
    <name type="scientific">Lachancea dasiensis</name>
    <dbReference type="NCBI Taxonomy" id="1072105"/>
    <lineage>
        <taxon>Eukaryota</taxon>
        <taxon>Fungi</taxon>
        <taxon>Dikarya</taxon>
        <taxon>Ascomycota</taxon>
        <taxon>Saccharomycotina</taxon>
        <taxon>Saccharomycetes</taxon>
        <taxon>Saccharomycetales</taxon>
        <taxon>Saccharomycetaceae</taxon>
        <taxon>Lachancea</taxon>
    </lineage>
</organism>
<comment type="subcellular location">
    <subcellularLocation>
        <location evidence="2">Secreted</location>
    </subcellularLocation>
</comment>
<dbReference type="FunFam" id="3.40.630.10:FF:000060">
    <property type="entry name" value="Putative metallocarboxypeptidase ecm14"/>
    <property type="match status" value="1"/>
</dbReference>
<dbReference type="Gene3D" id="3.40.630.10">
    <property type="entry name" value="Zn peptidases"/>
    <property type="match status" value="1"/>
</dbReference>
<name>A0A1G4J6J6_9SACH</name>
<evidence type="ECO:0000256" key="7">
    <source>
        <dbReference type="ARBA" id="ARBA00022833"/>
    </source>
</evidence>
<dbReference type="PANTHER" id="PTHR11705">
    <property type="entry name" value="PROTEASE FAMILY M14 CARBOXYPEPTIDASE A,B"/>
    <property type="match status" value="1"/>
</dbReference>
<comment type="function">
    <text evidence="9">Inactive carboxypeptidase that may play a role in cell wall organization and biogenesis.</text>
</comment>
<dbReference type="PRINTS" id="PR00765">
    <property type="entry name" value="CRBOXYPTASEA"/>
</dbReference>
<proteinExistence type="inferred from homology"/>
<dbReference type="InterPro" id="IPR057247">
    <property type="entry name" value="CARBOXYPEPT_ZN_2"/>
</dbReference>
<dbReference type="PROSITE" id="PS00132">
    <property type="entry name" value="CARBOXYPEPT_ZN_1"/>
    <property type="match status" value="1"/>
</dbReference>
<comment type="similarity">
    <text evidence="3 12">Belongs to the peptidase M14 family.</text>
</comment>
<dbReference type="PROSITE" id="PS00133">
    <property type="entry name" value="CARBOXYPEPT_ZN_2"/>
    <property type="match status" value="1"/>
</dbReference>
<dbReference type="CDD" id="cd03860">
    <property type="entry name" value="M14_CP_A-B_like"/>
    <property type="match status" value="1"/>
</dbReference>
<keyword evidence="4" id="KW-0964">Secreted</keyword>
<evidence type="ECO:0000256" key="13">
    <source>
        <dbReference type="SAM" id="SignalP"/>
    </source>
</evidence>
<dbReference type="OrthoDB" id="3626597at2759"/>
<dbReference type="InterPro" id="IPR057246">
    <property type="entry name" value="CARBOXYPEPT_ZN_1"/>
</dbReference>
<evidence type="ECO:0000256" key="5">
    <source>
        <dbReference type="ARBA" id="ARBA00022723"/>
    </source>
</evidence>
<reference evidence="15 16" key="1">
    <citation type="submission" date="2016-03" db="EMBL/GenBank/DDBJ databases">
        <authorList>
            <person name="Devillers H."/>
        </authorList>
    </citation>
    <scope>NUCLEOTIDE SEQUENCE [LARGE SCALE GENOMIC DNA]</scope>
    <source>
        <strain evidence="15">CBS 10888</strain>
    </source>
</reference>
<feature type="signal peptide" evidence="13">
    <location>
        <begin position="1"/>
        <end position="17"/>
    </location>
</feature>
<comment type="caution">
    <text evidence="12">Lacks conserved residue(s) required for the propagation of feature annotation.</text>
</comment>
<evidence type="ECO:0000256" key="12">
    <source>
        <dbReference type="PROSITE-ProRule" id="PRU01379"/>
    </source>
</evidence>
<dbReference type="GO" id="GO:0006508">
    <property type="term" value="P:proteolysis"/>
    <property type="evidence" value="ECO:0007669"/>
    <property type="project" value="InterPro"/>
</dbReference>
<evidence type="ECO:0000256" key="10">
    <source>
        <dbReference type="ARBA" id="ARBA00026187"/>
    </source>
</evidence>
<keyword evidence="8" id="KW-1015">Disulfide bond</keyword>
<keyword evidence="16" id="KW-1185">Reference proteome</keyword>
<evidence type="ECO:0000256" key="1">
    <source>
        <dbReference type="ARBA" id="ARBA00001947"/>
    </source>
</evidence>
<dbReference type="GO" id="GO:0004181">
    <property type="term" value="F:metallocarboxypeptidase activity"/>
    <property type="evidence" value="ECO:0007669"/>
    <property type="project" value="InterPro"/>
</dbReference>
<dbReference type="AlphaFoldDB" id="A0A1G4J6J6"/>
<dbReference type="InterPro" id="IPR000834">
    <property type="entry name" value="Peptidase_M14"/>
</dbReference>
<accession>A0A1G4J6J6</accession>
<evidence type="ECO:0000256" key="11">
    <source>
        <dbReference type="ARBA" id="ARBA00026213"/>
    </source>
</evidence>
<evidence type="ECO:0000313" key="15">
    <source>
        <dbReference type="EMBL" id="SCU85457.1"/>
    </source>
</evidence>
<dbReference type="SUPFAM" id="SSF53187">
    <property type="entry name" value="Zn-dependent exopeptidases"/>
    <property type="match status" value="1"/>
</dbReference>
<evidence type="ECO:0000256" key="9">
    <source>
        <dbReference type="ARBA" id="ARBA00025210"/>
    </source>
</evidence>
<dbReference type="Proteomes" id="UP000190274">
    <property type="component" value="Chromosome D"/>
</dbReference>
<dbReference type="EMBL" id="LT598454">
    <property type="protein sequence ID" value="SCU85457.1"/>
    <property type="molecule type" value="Genomic_DNA"/>
</dbReference>
<dbReference type="PROSITE" id="PS52035">
    <property type="entry name" value="PEPTIDASE_M14"/>
    <property type="match status" value="1"/>
</dbReference>
<sequence>MKGTSCFLVGFVAGVQALRDYSDQKVCRFHTNNVTQVQQKLQPHLHGPIDIWTRSSEFVDVKVPAVVVKDIEGCEVIIDNLSDTIAKTYPDDEEAQAWSSGIVEDQLQELLLAGDAPSLVKAQHDIFFNQFRDLETIYTWLDLMELTFPELVKIELVGQTFEGREMKALHISTNNREVNPEKKTIIITGGVHAREWIGVSTACYFIYQLLAGYGEKRKETKYLDHLDFLIVPVFNPDGYVYTWSHDRLWRKNRQQTFYPRCFGIDIDHSFDFHWTGTQDFPCSEDYSGESAFEALEAESWNNYINESKSAYTIHGYLDLHSYSQEVLYPYAYSCDALPRDLENLLELSYGLAKAIRRKSGKNYKVLSSCEDRGSDITPGLGSGSALDYMYHHRAHWGVQLKLRDTGNHGFLLPPKFINPVGKEAYGALQYFCDFILNPEL</sequence>
<dbReference type="STRING" id="1266660.A0A1G4J6J6"/>
<keyword evidence="5" id="KW-0479">Metal-binding</keyword>
<protein>
    <recommendedName>
        <fullName evidence="10">Inactive metallocarboxypeptidase ECM14</fullName>
    </recommendedName>
    <alternativeName>
        <fullName evidence="11">Inactive metallocarboxypeptidase ecm14</fullName>
    </alternativeName>
</protein>
<dbReference type="PANTHER" id="PTHR11705:SF147">
    <property type="entry name" value="INACTIVE METALLOCARBOXYPEPTIDASE ECM14"/>
    <property type="match status" value="1"/>
</dbReference>
<gene>
    <name evidence="15" type="ORF">LADA_0D07602G</name>
</gene>
<keyword evidence="7" id="KW-0862">Zinc</keyword>
<feature type="domain" description="Peptidase M14" evidence="14">
    <location>
        <begin position="130"/>
        <end position="435"/>
    </location>
</feature>
<evidence type="ECO:0000256" key="8">
    <source>
        <dbReference type="ARBA" id="ARBA00023157"/>
    </source>
</evidence>
<dbReference type="GO" id="GO:0005576">
    <property type="term" value="C:extracellular region"/>
    <property type="evidence" value="ECO:0007669"/>
    <property type="project" value="UniProtKB-SubCell"/>
</dbReference>
<evidence type="ECO:0000256" key="2">
    <source>
        <dbReference type="ARBA" id="ARBA00004613"/>
    </source>
</evidence>
<feature type="chain" id="PRO_5009235894" description="Inactive metallocarboxypeptidase ECM14" evidence="13">
    <location>
        <begin position="18"/>
        <end position="440"/>
    </location>
</feature>
<evidence type="ECO:0000256" key="6">
    <source>
        <dbReference type="ARBA" id="ARBA00022729"/>
    </source>
</evidence>
<evidence type="ECO:0000256" key="3">
    <source>
        <dbReference type="ARBA" id="ARBA00005988"/>
    </source>
</evidence>
<dbReference type="SMART" id="SM00631">
    <property type="entry name" value="Zn_pept"/>
    <property type="match status" value="1"/>
</dbReference>
<evidence type="ECO:0000256" key="4">
    <source>
        <dbReference type="ARBA" id="ARBA00022525"/>
    </source>
</evidence>
<dbReference type="Pfam" id="PF00246">
    <property type="entry name" value="Peptidase_M14"/>
    <property type="match status" value="1"/>
</dbReference>
<comment type="cofactor">
    <cofactor evidence="1">
        <name>Zn(2+)</name>
        <dbReference type="ChEBI" id="CHEBI:29105"/>
    </cofactor>
</comment>
<dbReference type="GO" id="GO:0008270">
    <property type="term" value="F:zinc ion binding"/>
    <property type="evidence" value="ECO:0007669"/>
    <property type="project" value="InterPro"/>
</dbReference>